<evidence type="ECO:0000256" key="1">
    <source>
        <dbReference type="SAM" id="Coils"/>
    </source>
</evidence>
<feature type="coiled-coil region" evidence="1">
    <location>
        <begin position="46"/>
        <end position="96"/>
    </location>
</feature>
<dbReference type="AlphaFoldDB" id="A0A444JW72"/>
<dbReference type="EMBL" id="RJLM01000001">
    <property type="protein sequence ID" value="RWX57320.1"/>
    <property type="molecule type" value="Genomic_DNA"/>
</dbReference>
<reference evidence="2 3" key="1">
    <citation type="submission" date="2018-11" db="EMBL/GenBank/DDBJ databases">
        <title>Photobacterium sp. BEI247 sp. nov., a marine bacterium isolated from Yongle Blue Hole in the South China Sea.</title>
        <authorList>
            <person name="Wang X."/>
        </authorList>
    </citation>
    <scope>NUCLEOTIDE SEQUENCE [LARGE SCALE GENOMIC DNA]</scope>
    <source>
        <strain evidence="3">BEI247</strain>
    </source>
</reference>
<accession>A0A444JW72</accession>
<protein>
    <submittedName>
        <fullName evidence="2">Uncharacterized protein</fullName>
    </submittedName>
</protein>
<evidence type="ECO:0000313" key="2">
    <source>
        <dbReference type="EMBL" id="RWX57320.1"/>
    </source>
</evidence>
<dbReference type="RefSeq" id="WP_128782628.1">
    <property type="nucleotide sequence ID" value="NZ_RJLM01000001.1"/>
</dbReference>
<keyword evidence="3" id="KW-1185">Reference proteome</keyword>
<proteinExistence type="predicted"/>
<sequence length="151" mass="17324">MNNEKNSTAKAIEDALEQMLSEGAKINVSAVARRAGTTHTNIWKHYPHLYQKITDVKNELKEAKEESNRQLTIDRLKKKIVRLEEQIKDKDEVQQKDIDAIIMAKLTELYRDYDYQLRKNIDLANINLHGGRNIDTDTGEVIDAAFGKGNE</sequence>
<dbReference type="Proteomes" id="UP000287563">
    <property type="component" value="Unassembled WGS sequence"/>
</dbReference>
<keyword evidence="1" id="KW-0175">Coiled coil</keyword>
<evidence type="ECO:0000313" key="3">
    <source>
        <dbReference type="Proteomes" id="UP000287563"/>
    </source>
</evidence>
<comment type="caution">
    <text evidence="2">The sequence shown here is derived from an EMBL/GenBank/DDBJ whole genome shotgun (WGS) entry which is preliminary data.</text>
</comment>
<gene>
    <name evidence="2" type="ORF">EDI28_04630</name>
</gene>
<name>A0A444JW72_9GAMM</name>
<organism evidence="2 3">
    <name type="scientific">Photobacterium chitinilyticum</name>
    <dbReference type="NCBI Taxonomy" id="2485123"/>
    <lineage>
        <taxon>Bacteria</taxon>
        <taxon>Pseudomonadati</taxon>
        <taxon>Pseudomonadota</taxon>
        <taxon>Gammaproteobacteria</taxon>
        <taxon>Vibrionales</taxon>
        <taxon>Vibrionaceae</taxon>
        <taxon>Photobacterium</taxon>
    </lineage>
</organism>